<keyword evidence="3" id="KW-1185">Reference proteome</keyword>
<dbReference type="Gene3D" id="3.40.50.1820">
    <property type="entry name" value="alpha/beta hydrolase"/>
    <property type="match status" value="1"/>
</dbReference>
<dbReference type="AlphaFoldDB" id="A0A4D7QD67"/>
<protein>
    <submittedName>
        <fullName evidence="2">Alpha/beta hydrolase</fullName>
    </submittedName>
</protein>
<dbReference type="OrthoDB" id="9804723at2"/>
<dbReference type="InterPro" id="IPR029058">
    <property type="entry name" value="AB_hydrolase_fold"/>
</dbReference>
<dbReference type="PANTHER" id="PTHR43689:SF8">
    <property type="entry name" value="ALPHA_BETA-HYDROLASES SUPERFAMILY PROTEIN"/>
    <property type="match status" value="1"/>
</dbReference>
<feature type="domain" description="AB hydrolase-1" evidence="1">
    <location>
        <begin position="57"/>
        <end position="303"/>
    </location>
</feature>
<dbReference type="RefSeq" id="WP_137099282.1">
    <property type="nucleotide sequence ID" value="NZ_CP039865.1"/>
</dbReference>
<evidence type="ECO:0000313" key="2">
    <source>
        <dbReference type="EMBL" id="QCK85950.1"/>
    </source>
</evidence>
<evidence type="ECO:0000259" key="1">
    <source>
        <dbReference type="Pfam" id="PF12697"/>
    </source>
</evidence>
<proteinExistence type="predicted"/>
<dbReference type="InterPro" id="IPR000073">
    <property type="entry name" value="AB_hydrolase_1"/>
</dbReference>
<reference evidence="2 3" key="1">
    <citation type="submission" date="2019-04" db="EMBL/GenBank/DDBJ databases">
        <title>Phreatobacter aquaticus sp. nov.</title>
        <authorList>
            <person name="Choi A."/>
            <person name="Baek K."/>
        </authorList>
    </citation>
    <scope>NUCLEOTIDE SEQUENCE [LARGE SCALE GENOMIC DNA]</scope>
    <source>
        <strain evidence="2 3">NMCR1094</strain>
    </source>
</reference>
<name>A0A4D7QD67_9HYPH</name>
<organism evidence="2 3">
    <name type="scientific">Phreatobacter aquaticus</name>
    <dbReference type="NCBI Taxonomy" id="2570229"/>
    <lineage>
        <taxon>Bacteria</taxon>
        <taxon>Pseudomonadati</taxon>
        <taxon>Pseudomonadota</taxon>
        <taxon>Alphaproteobacteria</taxon>
        <taxon>Hyphomicrobiales</taxon>
        <taxon>Phreatobacteraceae</taxon>
        <taxon>Phreatobacter</taxon>
    </lineage>
</organism>
<dbReference type="PANTHER" id="PTHR43689">
    <property type="entry name" value="HYDROLASE"/>
    <property type="match status" value="1"/>
</dbReference>
<dbReference type="Proteomes" id="UP000298588">
    <property type="component" value="Chromosome"/>
</dbReference>
<sequence>MSEAVIPPPLAGLGGTKPPAPAWFDAALGLAPERGTVEVEGAQIETLAWGDIGKPGLLLLHGGMAHADWWSFIAPFFAETHRVVAFSWSGMGGSGWREAYNVDLYVQEVMAVAEARGLFASDVKPVIMAHSFGGFPTIATAAKHGGRFRGVIVIDSPIVRPEERAKREAQRAAQRPPRDTVIYDSLPAALARFRLMPVQESDNLFIIDHIARHSLRQVQKPDGAEGWTWKFDPFMWSRNRRGNPGEELPNAQCSVCYMWGARSSLFPKATIDYVASLVPKGSLLVEIPDCDHHVMVDQPLALVTAARTVLSAWQA</sequence>
<keyword evidence="2" id="KW-0378">Hydrolase</keyword>
<dbReference type="EMBL" id="CP039865">
    <property type="protein sequence ID" value="QCK85950.1"/>
    <property type="molecule type" value="Genomic_DNA"/>
</dbReference>
<dbReference type="KEGG" id="paqt:E8L99_09360"/>
<accession>A0A4D7QD67</accession>
<dbReference type="GO" id="GO:0016787">
    <property type="term" value="F:hydrolase activity"/>
    <property type="evidence" value="ECO:0007669"/>
    <property type="project" value="UniProtKB-KW"/>
</dbReference>
<evidence type="ECO:0000313" key="3">
    <source>
        <dbReference type="Proteomes" id="UP000298588"/>
    </source>
</evidence>
<dbReference type="SUPFAM" id="SSF53474">
    <property type="entry name" value="alpha/beta-Hydrolases"/>
    <property type="match status" value="1"/>
</dbReference>
<dbReference type="Pfam" id="PF12697">
    <property type="entry name" value="Abhydrolase_6"/>
    <property type="match status" value="1"/>
</dbReference>
<gene>
    <name evidence="2" type="ORF">E8L99_09360</name>
</gene>